<name>A0A0P6VZ28_9BACI</name>
<dbReference type="GO" id="GO:0006508">
    <property type="term" value="P:proteolysis"/>
    <property type="evidence" value="ECO:0007669"/>
    <property type="project" value="InterPro"/>
</dbReference>
<protein>
    <recommendedName>
        <fullName evidence="3">AB hydrolase-1 domain-containing protein</fullName>
    </recommendedName>
</protein>
<dbReference type="PRINTS" id="PR00111">
    <property type="entry name" value="ABHYDROLASE"/>
</dbReference>
<organism evidence="4 5">
    <name type="scientific">Rossellomorea vietnamensis</name>
    <dbReference type="NCBI Taxonomy" id="218284"/>
    <lineage>
        <taxon>Bacteria</taxon>
        <taxon>Bacillati</taxon>
        <taxon>Bacillota</taxon>
        <taxon>Bacilli</taxon>
        <taxon>Bacillales</taxon>
        <taxon>Bacillaceae</taxon>
        <taxon>Rossellomorea</taxon>
    </lineage>
</organism>
<evidence type="ECO:0000313" key="5">
    <source>
        <dbReference type="Proteomes" id="UP000050398"/>
    </source>
</evidence>
<dbReference type="Gene3D" id="3.40.50.1820">
    <property type="entry name" value="alpha/beta hydrolase"/>
    <property type="match status" value="1"/>
</dbReference>
<dbReference type="SUPFAM" id="SSF53474">
    <property type="entry name" value="alpha/beta-Hydrolases"/>
    <property type="match status" value="1"/>
</dbReference>
<dbReference type="GO" id="GO:0004177">
    <property type="term" value="F:aminopeptidase activity"/>
    <property type="evidence" value="ECO:0007669"/>
    <property type="project" value="UniProtKB-EC"/>
</dbReference>
<evidence type="ECO:0000256" key="2">
    <source>
        <dbReference type="ARBA" id="ARBA00022801"/>
    </source>
</evidence>
<reference evidence="4 5" key="1">
    <citation type="submission" date="2015-08" db="EMBL/GenBank/DDBJ databases">
        <title>Draft Genome Sequence of Bacillus vietnamensis UCD-SED5.</title>
        <authorList>
            <person name="Lee R.D."/>
            <person name="Jospin G."/>
            <person name="Lang J.M."/>
            <person name="Coil D.A."/>
            <person name="Eisen J.A."/>
        </authorList>
    </citation>
    <scope>NUCLEOTIDE SEQUENCE [LARGE SCALE GENOMIC DNA]</scope>
    <source>
        <strain evidence="4 5">UCD-SED5</strain>
    </source>
</reference>
<comment type="similarity">
    <text evidence="1">Belongs to the peptidase S33 family.</text>
</comment>
<dbReference type="InterPro" id="IPR002410">
    <property type="entry name" value="Peptidase_S33"/>
</dbReference>
<dbReference type="Proteomes" id="UP000050398">
    <property type="component" value="Unassembled WGS sequence"/>
</dbReference>
<dbReference type="InterPro" id="IPR050266">
    <property type="entry name" value="AB_hydrolase_sf"/>
</dbReference>
<dbReference type="InterPro" id="IPR029058">
    <property type="entry name" value="AB_hydrolase_fold"/>
</dbReference>
<feature type="domain" description="AB hydrolase-1" evidence="3">
    <location>
        <begin position="22"/>
        <end position="261"/>
    </location>
</feature>
<dbReference type="PANTHER" id="PTHR43798">
    <property type="entry name" value="MONOACYLGLYCEROL LIPASE"/>
    <property type="match status" value="1"/>
</dbReference>
<comment type="caution">
    <text evidence="4">The sequence shown here is derived from an EMBL/GenBank/DDBJ whole genome shotgun (WGS) entry which is preliminary data.</text>
</comment>
<dbReference type="PATRIC" id="fig|218284.4.peg.2857"/>
<keyword evidence="2" id="KW-0378">Hydrolase</keyword>
<sequence length="284" mass="32103">MESKHVMINGKKLFVQVKGSGKPIIFLHGGPGGSLDYFLPHMEPLAANFQIILYDQTGCGKSEVEEGHTYTIDDEVNNLEEIRKSLNLEKMTLFGESWGSILALSYAAKHPDRIDKLILTAAIGLTSKDYRAFKENLFRKLGSYKKMLLGYYSVSSLLGVDSSRKLEQLFDPHYVYSIDTLKKKTMISYNQDALKHIGKELDHHYNLIPSLPVCRSLSIMIAQGTHDILSPAYMKENVLVHLNNVILKEVEESGHWTILEQPEKMIALTREFMSFKGTVTPVHS</sequence>
<dbReference type="Pfam" id="PF00561">
    <property type="entry name" value="Abhydrolase_1"/>
    <property type="match status" value="1"/>
</dbReference>
<evidence type="ECO:0000259" key="3">
    <source>
        <dbReference type="Pfam" id="PF00561"/>
    </source>
</evidence>
<dbReference type="RefSeq" id="WP_235576067.1">
    <property type="nucleotide sequence ID" value="NZ_LIXZ01000004.1"/>
</dbReference>
<gene>
    <name evidence="4" type="ORF">AM506_06800</name>
</gene>
<accession>A0A0P6VZ28</accession>
<dbReference type="GO" id="GO:0016020">
    <property type="term" value="C:membrane"/>
    <property type="evidence" value="ECO:0007669"/>
    <property type="project" value="TreeGrafter"/>
</dbReference>
<dbReference type="InterPro" id="IPR000073">
    <property type="entry name" value="AB_hydrolase_1"/>
</dbReference>
<dbReference type="PRINTS" id="PR00793">
    <property type="entry name" value="PROAMNOPTASE"/>
</dbReference>
<proteinExistence type="inferred from homology"/>
<dbReference type="AlphaFoldDB" id="A0A0P6VZ28"/>
<evidence type="ECO:0000256" key="1">
    <source>
        <dbReference type="ARBA" id="ARBA00010088"/>
    </source>
</evidence>
<dbReference type="PANTHER" id="PTHR43798:SF33">
    <property type="entry name" value="HYDROLASE, PUTATIVE (AFU_ORTHOLOGUE AFUA_2G14860)-RELATED"/>
    <property type="match status" value="1"/>
</dbReference>
<dbReference type="EMBL" id="LIXZ01000004">
    <property type="protein sequence ID" value="KPL60433.1"/>
    <property type="molecule type" value="Genomic_DNA"/>
</dbReference>
<evidence type="ECO:0000313" key="4">
    <source>
        <dbReference type="EMBL" id="KPL60433.1"/>
    </source>
</evidence>